<protein>
    <recommendedName>
        <fullName evidence="8">Glutamine--tRNA ligase</fullName>
        <ecNumber evidence="8">6.1.1.18</ecNumber>
    </recommendedName>
    <alternativeName>
        <fullName evidence="8">Glutaminyl-tRNA synthetase</fullName>
        <shortName evidence="8">GlnRS</shortName>
    </alternativeName>
</protein>
<dbReference type="InterPro" id="IPR050132">
    <property type="entry name" value="Gln/Glu-tRNA_Ligase"/>
</dbReference>
<dbReference type="PRINTS" id="PR00987">
    <property type="entry name" value="TRNASYNTHGLU"/>
</dbReference>
<keyword evidence="3 8" id="KW-0547">Nucleotide-binding</keyword>
<evidence type="ECO:0000256" key="1">
    <source>
        <dbReference type="ARBA" id="ARBA00022490"/>
    </source>
</evidence>
<dbReference type="OrthoDB" id="9801560at2"/>
<keyword evidence="6 8" id="KW-0030">Aminoacyl-tRNA synthetase</keyword>
<comment type="subunit">
    <text evidence="8">Monomer.</text>
</comment>
<dbReference type="InterPro" id="IPR049437">
    <property type="entry name" value="tRNA-synt_1c_C2"/>
</dbReference>
<evidence type="ECO:0000256" key="9">
    <source>
        <dbReference type="RuleBase" id="RU363037"/>
    </source>
</evidence>
<evidence type="ECO:0000313" key="14">
    <source>
        <dbReference type="Proteomes" id="UP000196365"/>
    </source>
</evidence>
<dbReference type="GO" id="GO:0006424">
    <property type="term" value="P:glutamyl-tRNA aminoacylation"/>
    <property type="evidence" value="ECO:0007669"/>
    <property type="project" value="UniProtKB-UniRule"/>
</dbReference>
<dbReference type="HAMAP" id="MF_00126">
    <property type="entry name" value="Gln_tRNA_synth"/>
    <property type="match status" value="1"/>
</dbReference>
<sequence length="553" mass="65036">MKNEKKVPSNFIRNIVLEDLESGKYKEIITRFPPEPNGYLHIGHAKAIIVDFETADEFNGKTNLRFDDTNPIKEDIEYIESIKEDVRWLGYEWDNLFFASDYFEEMYERAKLLIKKGKAYVDDLSAEKIREYRGTLTQSGKESPYRNRSVEENLALFEAMRNGEFKDGEKVLRAKIDMASPNINMRDPILYRIAHATHHRTGDKWCIYPMYDFAHPLEDAIEGVTHSFCTLEFEDHRPLYDWVVRECEMEHRPKQIEFARLNMTNTVMSKRKLKQLVDHEIVDSWDDPRMPTISGLRRRGYTPEAIQNFCKEIGVSKSNSVVDSQMLDHFVREDLKMKAPRTMAILRPLKVIITNYPEGKVEYLEAENNPDNPQMGVRKIPFSREIYIEQEDFMENPPKKYFRLFPGNEVRLKHAYFIKCNEVIKDEKGNVVELHCTYDPETKSGTGFTGRKVKGTIHWVEASHAIPAEMRLYQSLILEDEEQEEKDFLERINPNSLEILQGFVEPNMKNVKPQDKFQFFRHGYFNVDPKYTTEDKLVFNRIVSLKSSFKLKK</sequence>
<dbReference type="InterPro" id="IPR000924">
    <property type="entry name" value="Glu/Gln-tRNA-synth"/>
</dbReference>
<dbReference type="GO" id="GO:0005829">
    <property type="term" value="C:cytosol"/>
    <property type="evidence" value="ECO:0007669"/>
    <property type="project" value="TreeGrafter"/>
</dbReference>
<dbReference type="EMBL" id="FUWV01000010">
    <property type="protein sequence ID" value="SJZ76850.1"/>
    <property type="molecule type" value="Genomic_DNA"/>
</dbReference>
<dbReference type="FunFam" id="2.40.240.10:FF:000001">
    <property type="entry name" value="Glutamine--tRNA ligase"/>
    <property type="match status" value="1"/>
</dbReference>
<dbReference type="FunFam" id="3.40.50.620:FF:000037">
    <property type="entry name" value="Glutamine--tRNA ligase cytoplasmic"/>
    <property type="match status" value="1"/>
</dbReference>
<evidence type="ECO:0000256" key="4">
    <source>
        <dbReference type="ARBA" id="ARBA00022840"/>
    </source>
</evidence>
<feature type="binding site" evidence="8">
    <location>
        <position position="67"/>
    </location>
    <ligand>
        <name>L-glutamine</name>
        <dbReference type="ChEBI" id="CHEBI:58359"/>
    </ligand>
</feature>
<keyword evidence="2 8" id="KW-0436">Ligase</keyword>
<dbReference type="InterPro" id="IPR001412">
    <property type="entry name" value="aa-tRNA-synth_I_CS"/>
</dbReference>
<evidence type="ECO:0000259" key="12">
    <source>
        <dbReference type="Pfam" id="PF20974"/>
    </source>
</evidence>
<dbReference type="GO" id="GO:0006425">
    <property type="term" value="P:glutaminyl-tRNA aminoacylation"/>
    <property type="evidence" value="ECO:0007669"/>
    <property type="project" value="UniProtKB-UniRule"/>
</dbReference>
<dbReference type="InterPro" id="IPR020059">
    <property type="entry name" value="Glu/Gln-tRNA-synth_Ib_codon-bd"/>
</dbReference>
<dbReference type="InterPro" id="IPR020061">
    <property type="entry name" value="Glu_tRNA_lig_a-bdl"/>
</dbReference>
<proteinExistence type="inferred from homology"/>
<dbReference type="RefSeq" id="WP_087679035.1">
    <property type="nucleotide sequence ID" value="NZ_FUWV01000010.1"/>
</dbReference>
<dbReference type="GO" id="GO:0004819">
    <property type="term" value="F:glutamine-tRNA ligase activity"/>
    <property type="evidence" value="ECO:0007669"/>
    <property type="project" value="UniProtKB-UniRule"/>
</dbReference>
<dbReference type="InterPro" id="IPR022861">
    <property type="entry name" value="Gln_tRNA_ligase_bac"/>
</dbReference>
<dbReference type="Gene3D" id="3.90.800.10">
    <property type="entry name" value="Glutamyl-tRNA Synthetase, Domain 3"/>
    <property type="match status" value="1"/>
</dbReference>
<dbReference type="NCBIfam" id="TIGR00440">
    <property type="entry name" value="glnS"/>
    <property type="match status" value="1"/>
</dbReference>
<feature type="binding site" evidence="8">
    <location>
        <begin position="260"/>
        <end position="261"/>
    </location>
    <ligand>
        <name>ATP</name>
        <dbReference type="ChEBI" id="CHEBI:30616"/>
    </ligand>
</feature>
<dbReference type="Gene3D" id="3.40.50.620">
    <property type="entry name" value="HUPs"/>
    <property type="match status" value="1"/>
</dbReference>
<dbReference type="Gene3D" id="1.10.1160.10">
    <property type="entry name" value="Glutamyl-trna Synthetase, Domain 2"/>
    <property type="match status" value="1"/>
</dbReference>
<feature type="binding site" evidence="8">
    <location>
        <position position="211"/>
    </location>
    <ligand>
        <name>L-glutamine</name>
        <dbReference type="ChEBI" id="CHEBI:58359"/>
    </ligand>
</feature>
<feature type="binding site" evidence="8">
    <location>
        <begin position="41"/>
        <end position="47"/>
    </location>
    <ligand>
        <name>ATP</name>
        <dbReference type="ChEBI" id="CHEBI:30616"/>
    </ligand>
</feature>
<dbReference type="Pfam" id="PF20974">
    <property type="entry name" value="tRNA-synt_1c_C2"/>
    <property type="match status" value="1"/>
</dbReference>
<evidence type="ECO:0000259" key="11">
    <source>
        <dbReference type="Pfam" id="PF03950"/>
    </source>
</evidence>
<dbReference type="InterPro" id="IPR020056">
    <property type="entry name" value="Rbsml_bL25/Gln-tRNA_synth_N"/>
</dbReference>
<organism evidence="13 14">
    <name type="scientific">Garciella nitratireducens DSM 15102</name>
    <dbReference type="NCBI Taxonomy" id="1121911"/>
    <lineage>
        <taxon>Bacteria</taxon>
        <taxon>Bacillati</taxon>
        <taxon>Bacillota</taxon>
        <taxon>Clostridia</taxon>
        <taxon>Eubacteriales</taxon>
        <taxon>Eubacteriaceae</taxon>
        <taxon>Garciella</taxon>
    </lineage>
</organism>
<feature type="binding site" evidence="8">
    <location>
        <begin position="268"/>
        <end position="270"/>
    </location>
    <ligand>
        <name>ATP</name>
        <dbReference type="ChEBI" id="CHEBI:30616"/>
    </ligand>
</feature>
<comment type="similarity">
    <text evidence="8 9">Belongs to the class-I aminoacyl-tRNA synthetase family.</text>
</comment>
<dbReference type="CDD" id="cd00807">
    <property type="entry name" value="GlnRS_core"/>
    <property type="match status" value="1"/>
</dbReference>
<dbReference type="InterPro" id="IPR004514">
    <property type="entry name" value="Gln-tRNA-synth"/>
</dbReference>
<evidence type="ECO:0000256" key="6">
    <source>
        <dbReference type="ARBA" id="ARBA00023146"/>
    </source>
</evidence>
<dbReference type="InterPro" id="IPR020058">
    <property type="entry name" value="Glu/Gln-tRNA-synth_Ib_cat-dom"/>
</dbReference>
<evidence type="ECO:0000313" key="13">
    <source>
        <dbReference type="EMBL" id="SJZ76850.1"/>
    </source>
</evidence>
<comment type="subcellular location">
    <subcellularLocation>
        <location evidence="8">Cytoplasm</location>
    </subcellularLocation>
</comment>
<dbReference type="EC" id="6.1.1.18" evidence="8"/>
<feature type="binding site" evidence="8">
    <location>
        <position position="230"/>
    </location>
    <ligand>
        <name>ATP</name>
        <dbReference type="ChEBI" id="CHEBI:30616"/>
    </ligand>
</feature>
<feature type="short sequence motif" description="'HIGH' region" evidence="8">
    <location>
        <begin position="34"/>
        <end position="44"/>
    </location>
</feature>
<dbReference type="Proteomes" id="UP000196365">
    <property type="component" value="Unassembled WGS sequence"/>
</dbReference>
<keyword evidence="5 8" id="KW-0648">Protein biosynthesis</keyword>
<keyword evidence="14" id="KW-1185">Reference proteome</keyword>
<dbReference type="PANTHER" id="PTHR43097">
    <property type="entry name" value="GLUTAMINE-TRNA LIGASE"/>
    <property type="match status" value="1"/>
</dbReference>
<dbReference type="SUPFAM" id="SSF52374">
    <property type="entry name" value="Nucleotidylyl transferase"/>
    <property type="match status" value="1"/>
</dbReference>
<evidence type="ECO:0000256" key="8">
    <source>
        <dbReference type="HAMAP-Rule" id="MF_00126"/>
    </source>
</evidence>
<feature type="domain" description="Glutamyl/glutaminyl-tRNA synthetase class Ib anti-codon binding" evidence="11">
    <location>
        <begin position="339"/>
        <end position="439"/>
    </location>
</feature>
<dbReference type="AlphaFoldDB" id="A0A1T4NC41"/>
<dbReference type="Gene3D" id="2.40.240.10">
    <property type="entry name" value="Ribosomal Protein L25, Chain P"/>
    <property type="match status" value="2"/>
</dbReference>
<comment type="caution">
    <text evidence="8">Lacks conserved residue(s) required for the propagation of feature annotation.</text>
</comment>
<name>A0A1T4NC41_9FIRM</name>
<dbReference type="InterPro" id="IPR011035">
    <property type="entry name" value="Ribosomal_bL25/Gln-tRNA_synth"/>
</dbReference>
<dbReference type="NCBIfam" id="NF011291">
    <property type="entry name" value="PRK14703.1"/>
    <property type="match status" value="1"/>
</dbReference>
<gene>
    <name evidence="8" type="primary">glnS</name>
    <name evidence="13" type="ORF">SAMN02745973_01636</name>
</gene>
<accession>A0A1T4NC41</accession>
<keyword evidence="4 8" id="KW-0067">ATP-binding</keyword>
<evidence type="ECO:0000256" key="7">
    <source>
        <dbReference type="ARBA" id="ARBA00048270"/>
    </source>
</evidence>
<dbReference type="PROSITE" id="PS00178">
    <property type="entry name" value="AA_TRNA_LIGASE_I"/>
    <property type="match status" value="1"/>
</dbReference>
<reference evidence="13 14" key="1">
    <citation type="submission" date="2017-02" db="EMBL/GenBank/DDBJ databases">
        <authorList>
            <person name="Peterson S.W."/>
        </authorList>
    </citation>
    <scope>NUCLEOTIDE SEQUENCE [LARGE SCALE GENOMIC DNA]</scope>
    <source>
        <strain evidence="13 14">DSM 15102</strain>
    </source>
</reference>
<dbReference type="PANTHER" id="PTHR43097:SF5">
    <property type="entry name" value="GLUTAMATE--TRNA LIGASE"/>
    <property type="match status" value="1"/>
</dbReference>
<comment type="catalytic activity">
    <reaction evidence="7 8">
        <text>tRNA(Gln) + L-glutamine + ATP = L-glutaminyl-tRNA(Gln) + AMP + diphosphate</text>
        <dbReference type="Rhea" id="RHEA:20121"/>
        <dbReference type="Rhea" id="RHEA-COMP:9662"/>
        <dbReference type="Rhea" id="RHEA-COMP:9681"/>
        <dbReference type="ChEBI" id="CHEBI:30616"/>
        <dbReference type="ChEBI" id="CHEBI:33019"/>
        <dbReference type="ChEBI" id="CHEBI:58359"/>
        <dbReference type="ChEBI" id="CHEBI:78442"/>
        <dbReference type="ChEBI" id="CHEBI:78521"/>
        <dbReference type="ChEBI" id="CHEBI:456215"/>
        <dbReference type="EC" id="6.1.1.18"/>
    </reaction>
</comment>
<evidence type="ECO:0000256" key="5">
    <source>
        <dbReference type="ARBA" id="ARBA00022917"/>
    </source>
</evidence>
<feature type="domain" description="tRNA synthetases class I (E and Q) anti-codon binding" evidence="12">
    <location>
        <begin position="456"/>
        <end position="528"/>
    </location>
</feature>
<dbReference type="FunFam" id="1.10.1160.10:FF:000001">
    <property type="entry name" value="Glutamine--tRNA ligase"/>
    <property type="match status" value="1"/>
</dbReference>
<feature type="binding site" evidence="8">
    <location>
        <begin position="35"/>
        <end position="37"/>
    </location>
    <ligand>
        <name>ATP</name>
        <dbReference type="ChEBI" id="CHEBI:30616"/>
    </ligand>
</feature>
<evidence type="ECO:0000256" key="3">
    <source>
        <dbReference type="ARBA" id="ARBA00022741"/>
    </source>
</evidence>
<dbReference type="FunFam" id="3.90.800.10:FF:000001">
    <property type="entry name" value="Glutamine--tRNA ligase"/>
    <property type="match status" value="1"/>
</dbReference>
<evidence type="ECO:0000259" key="10">
    <source>
        <dbReference type="Pfam" id="PF00749"/>
    </source>
</evidence>
<feature type="domain" description="Glutamyl/glutaminyl-tRNA synthetase class Ib catalytic" evidence="10">
    <location>
        <begin position="28"/>
        <end position="336"/>
    </location>
</feature>
<dbReference type="Pfam" id="PF00749">
    <property type="entry name" value="tRNA-synt_1c"/>
    <property type="match status" value="1"/>
</dbReference>
<keyword evidence="1 8" id="KW-0963">Cytoplasm</keyword>
<dbReference type="Pfam" id="PF03950">
    <property type="entry name" value="tRNA-synt_1c_C"/>
    <property type="match status" value="1"/>
</dbReference>
<dbReference type="SUPFAM" id="SSF50715">
    <property type="entry name" value="Ribosomal protein L25-like"/>
    <property type="match status" value="1"/>
</dbReference>
<feature type="short sequence motif" description="'KMSKS' region" evidence="8">
    <location>
        <begin position="267"/>
        <end position="271"/>
    </location>
</feature>
<evidence type="ECO:0000256" key="2">
    <source>
        <dbReference type="ARBA" id="ARBA00022598"/>
    </source>
</evidence>
<dbReference type="InterPro" id="IPR014729">
    <property type="entry name" value="Rossmann-like_a/b/a_fold"/>
</dbReference>
<dbReference type="GO" id="GO:0005524">
    <property type="term" value="F:ATP binding"/>
    <property type="evidence" value="ECO:0007669"/>
    <property type="project" value="UniProtKB-UniRule"/>
</dbReference>